<evidence type="ECO:0000313" key="2">
    <source>
        <dbReference type="Proteomes" id="UP000616151"/>
    </source>
</evidence>
<proteinExistence type="predicted"/>
<comment type="caution">
    <text evidence="1">The sequence shown here is derived from an EMBL/GenBank/DDBJ whole genome shotgun (WGS) entry which is preliminary data.</text>
</comment>
<keyword evidence="2" id="KW-1185">Reference proteome</keyword>
<name>A0ACC5R815_9HYPH</name>
<keyword evidence="1" id="KW-0456">Lyase</keyword>
<dbReference type="EMBL" id="JAENHL010000007">
    <property type="protein sequence ID" value="MBK1868764.1"/>
    <property type="molecule type" value="Genomic_DNA"/>
</dbReference>
<organism evidence="1 2">
    <name type="scientific">Taklimakanibacter albus</name>
    <dbReference type="NCBI Taxonomy" id="2800327"/>
    <lineage>
        <taxon>Bacteria</taxon>
        <taxon>Pseudomonadati</taxon>
        <taxon>Pseudomonadota</taxon>
        <taxon>Alphaproteobacteria</taxon>
        <taxon>Hyphomicrobiales</taxon>
        <taxon>Aestuariivirgaceae</taxon>
        <taxon>Taklimakanibacter</taxon>
    </lineage>
</organism>
<evidence type="ECO:0000313" key="1">
    <source>
        <dbReference type="EMBL" id="MBK1868764.1"/>
    </source>
</evidence>
<dbReference type="Proteomes" id="UP000616151">
    <property type="component" value="Unassembled WGS sequence"/>
</dbReference>
<gene>
    <name evidence="1" type="ORF">JHL16_20575</name>
</gene>
<protein>
    <submittedName>
        <fullName evidence="1">Polysaccharide lyase</fullName>
    </submittedName>
</protein>
<reference evidence="1" key="1">
    <citation type="submission" date="2021-01" db="EMBL/GenBank/DDBJ databases">
        <authorList>
            <person name="Sun Q."/>
        </authorList>
    </citation>
    <scope>NUCLEOTIDE SEQUENCE</scope>
    <source>
        <strain evidence="1">YIM B02566</strain>
    </source>
</reference>
<sequence>MGIFRGTVQIGAVLTGLFLATAAAPAAELTYKDKLADGFEAKDFAPEGGLYYKKNYEQSAGTVEFQDKVVKTGKGALRLSVKPHCPVTERLCSERAEVWERSKLRVPYDQGAWFGFAVKFEEPLPQDDHRYLVAQWKREINAGADGDFSPFLAFRFNEGKFFITVETNLVPGKEIEKGKRAHCKDGETAVWLRPDTNQTRALVAYDRNFGPDNGDEFTACTDKITVIDRGNPLPAPETGWIDFAVYTKPGPEGTGHIEIFANGKWIVTVKGRIGHNDKGLGENQYFKFGPYRAGGPGVWALYYDDFRRGLACADVLDPKICPFP</sequence>
<accession>A0ACC5R815</accession>